<feature type="region of interest" description="Disordered" evidence="1">
    <location>
        <begin position="220"/>
        <end position="305"/>
    </location>
</feature>
<feature type="region of interest" description="Disordered" evidence="1">
    <location>
        <begin position="470"/>
        <end position="491"/>
    </location>
</feature>
<organism evidence="2 3">
    <name type="scientific">Sporothrix schenckii (strain ATCC 58251 / de Perez 2211183)</name>
    <name type="common">Rose-picker's disease fungus</name>
    <dbReference type="NCBI Taxonomy" id="1391915"/>
    <lineage>
        <taxon>Eukaryota</taxon>
        <taxon>Fungi</taxon>
        <taxon>Dikarya</taxon>
        <taxon>Ascomycota</taxon>
        <taxon>Pezizomycotina</taxon>
        <taxon>Sordariomycetes</taxon>
        <taxon>Sordariomycetidae</taxon>
        <taxon>Ophiostomatales</taxon>
        <taxon>Ophiostomataceae</taxon>
        <taxon>Sporothrix</taxon>
    </lineage>
</organism>
<dbReference type="HOGENOM" id="CLU_010107_0_0_1"/>
<feature type="compositionally biased region" description="Basic and acidic residues" evidence="1">
    <location>
        <begin position="1024"/>
        <end position="1037"/>
    </location>
</feature>
<sequence length="1153" mass="123311">MGVDAEELIVRPFREVVERGNEAIQNAEAGEADDASSVDGSVLADMAKAGRAVVREGERALKRLQPVWDGQVEKYGDAFKDAMLQQDDIERRRRELEDLLYDFEDYTEPRSFDAAKFVELQAATRSFALDVINHTKRLKLESPKRASTAAQLAAIAGGGGSAARGTASPLSTPTTATKSSFPPLPPLPPSMAGIPPLPPMPNLASLPPINVNERRSRASLLKNGGGGATASLPRLASLTSHPHTARPDSMDDGDDQLFEASTPTSSVAPSTAPSSSRASLAHSSLRRANTKSSVATSMSGASTRGGMLFDHAERYQLYDHPEGQGQGQDERGHDDSESVAPGGGKRSTPPPPSIPRTSAWVRSHQQHLQQLQQQQAQTQTPSQRLRARASRDTVATDYSYDGPLMLSRFNSLTVDGSVRSASATTSATSATTAPSPVLDSAARSSYLSSAPTSYTSSPILALGEADGSDGAGMNNMNNKPTSSGPAPFVAPPIAALPPPALSAAHGHGSSQSIQDFIKFAPSPPVPPISLPLSPKHLPRRGRGDVDDDVDAIDDDDDHDVHGGGDGDGGGDDSLMRDAELDDLEEQIYQRPGSRQQPFRHDRHDRQDRINMKRTTQPDVRDATTAAGDRPMSRQTTRRSSTATQPQTQPHSRPPATPETILDHDLHDLPSPSGMASPNLPPSIPSGMSDKVFDNGLMVVDEEKDKDKAKAGAASAAGDDADVPMTREFVREADCSIGPKSTFEMMGGFCKGADLYRSGGHWQGIKQTGGYVANKQASIGRCVGCSYAHNYEEVRLDMEKKPEATFTKAGGARFRLRLLYKSHIATAISSQRQAESHYACIFCVHAGATVREGDATVFTTPDHLLLHLARHPQPLPLVPGVTVLYGTDYQPASASSVSTASSSDPDTNNFDLHLVNPPLPTPVPPSVGQAPVATATREHLQRWGAKKLARPPNYGGDMLHFLAGARVVGVMFPEKWEGKWCMGWHDGFVGAFPAKAALMEPPRPSEIPMASSDSGMSVTTRWKWKPHEEKDKDKDGKKQKGSGDSSSSVLNAGGEASLWLSFDKGETISNVKCLYADHWCWAGTNSKGRFGVFPQSHILTKTLQQESLAPLRPIKTGGWSAKSIFKGGSSGGRRPPSSSAASSMSNSTGRTRYT</sequence>
<feature type="compositionally biased region" description="Pro residues" evidence="1">
    <location>
        <begin position="182"/>
        <end position="199"/>
    </location>
</feature>
<dbReference type="AlphaFoldDB" id="U7Q7Q7"/>
<evidence type="ECO:0000313" key="3">
    <source>
        <dbReference type="Proteomes" id="UP000018087"/>
    </source>
</evidence>
<accession>U7Q7Q7</accession>
<feature type="compositionally biased region" description="Low complexity" evidence="1">
    <location>
        <begin position="366"/>
        <end position="380"/>
    </location>
</feature>
<feature type="region of interest" description="Disordered" evidence="1">
    <location>
        <begin position="320"/>
        <end position="394"/>
    </location>
</feature>
<feature type="compositionally biased region" description="Low complexity" evidence="1">
    <location>
        <begin position="632"/>
        <end position="650"/>
    </location>
</feature>
<feature type="region of interest" description="Disordered" evidence="1">
    <location>
        <begin position="158"/>
        <end position="199"/>
    </location>
</feature>
<evidence type="ECO:0000313" key="2">
    <source>
        <dbReference type="EMBL" id="ERT03247.1"/>
    </source>
</evidence>
<feature type="compositionally biased region" description="Polar residues" evidence="1">
    <location>
        <begin position="474"/>
        <end position="484"/>
    </location>
</feature>
<feature type="region of interest" description="Disordered" evidence="1">
    <location>
        <begin position="1002"/>
        <end position="1049"/>
    </location>
</feature>
<dbReference type="Proteomes" id="UP000018087">
    <property type="component" value="Unassembled WGS sequence"/>
</dbReference>
<proteinExistence type="predicted"/>
<dbReference type="EMBL" id="KI440842">
    <property type="protein sequence ID" value="ERT03247.1"/>
    <property type="molecule type" value="Genomic_DNA"/>
</dbReference>
<feature type="compositionally biased region" description="Low complexity" evidence="1">
    <location>
        <begin position="260"/>
        <end position="283"/>
    </location>
</feature>
<gene>
    <name evidence="2" type="ORF">HMPREF1624_01553</name>
</gene>
<feature type="compositionally biased region" description="Basic and acidic residues" evidence="1">
    <location>
        <begin position="320"/>
        <end position="336"/>
    </location>
</feature>
<feature type="compositionally biased region" description="Basic and acidic residues" evidence="1">
    <location>
        <begin position="598"/>
        <end position="610"/>
    </location>
</feature>
<feature type="compositionally biased region" description="Polar residues" evidence="1">
    <location>
        <begin position="290"/>
        <end position="302"/>
    </location>
</feature>
<feature type="region of interest" description="Disordered" evidence="1">
    <location>
        <begin position="517"/>
        <end position="687"/>
    </location>
</feature>
<protein>
    <recommendedName>
        <fullName evidence="4">SH3 domain-containing protein</fullName>
    </recommendedName>
</protein>
<feature type="compositionally biased region" description="Low complexity" evidence="1">
    <location>
        <begin position="1131"/>
        <end position="1142"/>
    </location>
</feature>
<dbReference type="OrthoDB" id="5243589at2759"/>
<dbReference type="eggNOG" id="ENOG502RJKD">
    <property type="taxonomic scope" value="Eukaryota"/>
</dbReference>
<reference evidence="3" key="1">
    <citation type="journal article" date="2014" name="Genome Announc.">
        <title>Genome sequence of the pathogenic fungus Sporothrix schenckii (ATCC 58251).</title>
        <authorList>
            <person name="Cuomo C.A."/>
            <person name="Rodriguez-Del Valle N."/>
            <person name="Perez-Sanchez L."/>
            <person name="Abouelleil A."/>
            <person name="Goldberg J."/>
            <person name="Young S."/>
            <person name="Zeng Q."/>
            <person name="Birren B.W."/>
        </authorList>
    </citation>
    <scope>NUCLEOTIDE SEQUENCE [LARGE SCALE GENOMIC DNA]</scope>
    <source>
        <strain evidence="3">ATCC 58251 / de Perez 2211183</strain>
    </source>
</reference>
<evidence type="ECO:0000256" key="1">
    <source>
        <dbReference type="SAM" id="MobiDB-lite"/>
    </source>
</evidence>
<dbReference type="STRING" id="1391915.U7Q7Q7"/>
<evidence type="ECO:0008006" key="4">
    <source>
        <dbReference type="Google" id="ProtNLM"/>
    </source>
</evidence>
<feature type="compositionally biased region" description="Polar residues" evidence="1">
    <location>
        <begin position="1010"/>
        <end position="1019"/>
    </location>
</feature>
<keyword evidence="3" id="KW-1185">Reference proteome</keyword>
<feature type="region of interest" description="Disordered" evidence="1">
    <location>
        <begin position="1119"/>
        <end position="1153"/>
    </location>
</feature>
<feature type="compositionally biased region" description="Low complexity" evidence="1">
    <location>
        <begin position="163"/>
        <end position="180"/>
    </location>
</feature>
<name>U7Q7Q7_SPOS1</name>
<feature type="compositionally biased region" description="Polar residues" evidence="1">
    <location>
        <begin position="1143"/>
        <end position="1153"/>
    </location>
</feature>
<feature type="compositionally biased region" description="Acidic residues" evidence="1">
    <location>
        <begin position="545"/>
        <end position="557"/>
    </location>
</feature>